<feature type="signal peptide" evidence="1">
    <location>
        <begin position="1"/>
        <end position="26"/>
    </location>
</feature>
<dbReference type="InterPro" id="IPR016147">
    <property type="entry name" value="Pili_assmbl_chaperone_N"/>
</dbReference>
<dbReference type="Proteomes" id="UP000831921">
    <property type="component" value="Chromosome"/>
</dbReference>
<evidence type="ECO:0000259" key="2">
    <source>
        <dbReference type="Pfam" id="PF00345"/>
    </source>
</evidence>
<keyword evidence="1" id="KW-0732">Signal</keyword>
<keyword evidence="4" id="KW-1185">Reference proteome</keyword>
<accession>A0ABY5MQQ5</accession>
<evidence type="ECO:0000256" key="1">
    <source>
        <dbReference type="SAM" id="SignalP"/>
    </source>
</evidence>
<dbReference type="Gene3D" id="2.60.40.10">
    <property type="entry name" value="Immunoglobulins"/>
    <property type="match status" value="1"/>
</dbReference>
<dbReference type="InterPro" id="IPR008962">
    <property type="entry name" value="PapD-like_sf"/>
</dbReference>
<name>A0ABY5MQQ5_9SPHN</name>
<dbReference type="Pfam" id="PF00345">
    <property type="entry name" value="PapD_N"/>
    <property type="match status" value="1"/>
</dbReference>
<evidence type="ECO:0000313" key="3">
    <source>
        <dbReference type="EMBL" id="UUR06835.1"/>
    </source>
</evidence>
<reference evidence="3 4" key="1">
    <citation type="submission" date="2022-05" db="EMBL/GenBank/DDBJ databases">
        <title>S8-45 Sphingomonas ultraviolaceadurans.</title>
        <authorList>
            <person name="Liu Y."/>
        </authorList>
    </citation>
    <scope>NUCLEOTIDE SEQUENCE [LARGE SCALE GENOMIC DNA]</scope>
    <source>
        <strain evidence="3 4">S8-45</strain>
    </source>
</reference>
<dbReference type="PANTHER" id="PTHR30251:SF4">
    <property type="entry name" value="SLR1668 PROTEIN"/>
    <property type="match status" value="1"/>
</dbReference>
<dbReference type="InterPro" id="IPR013783">
    <property type="entry name" value="Ig-like_fold"/>
</dbReference>
<gene>
    <name evidence="3" type="ORF">M1K48_07665</name>
</gene>
<sequence>MAEWGNLLRAACAAVAALIVAVPAMAANIAVVPIRIELAPGAKYCSLHVSNQGADEVAIQVRGFAWSQASDGSEELGAADIRVNPAIFELKPGEKRLVRCSLPAHSGPNESSYRLLVDELPRGDPQPGTMRTLLRISLPIFRKPAGAAPSLHWQAGPGGALQLLNTGQRHAVVGKLVVSRVGQPVETVERGFYLLAGKQRNIPLTSVRGEITKVEAVTGEGQLKAVTKLPE</sequence>
<dbReference type="RefSeq" id="WP_249454063.1">
    <property type="nucleotide sequence ID" value="NZ_CP097253.1"/>
</dbReference>
<dbReference type="PANTHER" id="PTHR30251">
    <property type="entry name" value="PILUS ASSEMBLY CHAPERONE"/>
    <property type="match status" value="1"/>
</dbReference>
<feature type="domain" description="Pili assembly chaperone N-terminal" evidence="2">
    <location>
        <begin position="30"/>
        <end position="146"/>
    </location>
</feature>
<feature type="chain" id="PRO_5047233623" evidence="1">
    <location>
        <begin position="27"/>
        <end position="231"/>
    </location>
</feature>
<dbReference type="InterPro" id="IPR050643">
    <property type="entry name" value="Periplasmic_pilus_chap"/>
</dbReference>
<protein>
    <submittedName>
        <fullName evidence="3">Fimbria/pilus periplasmic chaperone</fullName>
    </submittedName>
</protein>
<proteinExistence type="predicted"/>
<evidence type="ECO:0000313" key="4">
    <source>
        <dbReference type="Proteomes" id="UP000831921"/>
    </source>
</evidence>
<dbReference type="EMBL" id="CP097253">
    <property type="protein sequence ID" value="UUR06835.1"/>
    <property type="molecule type" value="Genomic_DNA"/>
</dbReference>
<organism evidence="3 4">
    <name type="scientific">Sphingomonas glaciei</name>
    <dbReference type="NCBI Taxonomy" id="2938948"/>
    <lineage>
        <taxon>Bacteria</taxon>
        <taxon>Pseudomonadati</taxon>
        <taxon>Pseudomonadota</taxon>
        <taxon>Alphaproteobacteria</taxon>
        <taxon>Sphingomonadales</taxon>
        <taxon>Sphingomonadaceae</taxon>
        <taxon>Sphingomonas</taxon>
    </lineage>
</organism>
<dbReference type="SUPFAM" id="SSF49354">
    <property type="entry name" value="PapD-like"/>
    <property type="match status" value="1"/>
</dbReference>